<reference evidence="2 3" key="1">
    <citation type="submission" date="2020-04" db="EMBL/GenBank/DDBJ databases">
        <title>Genome sequencing of Rosenbergiella species.</title>
        <authorList>
            <person name="Alvarez-Perez S."/>
            <person name="Lievens B."/>
        </authorList>
    </citation>
    <scope>NUCLEOTIDE SEQUENCE [LARGE SCALE GENOMIC DNA]</scope>
    <source>
        <strain evidence="2 3">CdVSA20.1</strain>
    </source>
</reference>
<keyword evidence="1" id="KW-0732">Signal</keyword>
<evidence type="ECO:0000313" key="2">
    <source>
        <dbReference type="EMBL" id="MBT0727716.1"/>
    </source>
</evidence>
<comment type="caution">
    <text evidence="2">The sequence shown here is derived from an EMBL/GenBank/DDBJ whole genome shotgun (WGS) entry which is preliminary data.</text>
</comment>
<accession>A0ABS5T5W8</accession>
<dbReference type="Proteomes" id="UP000786875">
    <property type="component" value="Unassembled WGS sequence"/>
</dbReference>
<organism evidence="2 3">
    <name type="scientific">Rosenbergiella australiborealis</name>
    <dbReference type="NCBI Taxonomy" id="1544696"/>
    <lineage>
        <taxon>Bacteria</taxon>
        <taxon>Pseudomonadati</taxon>
        <taxon>Pseudomonadota</taxon>
        <taxon>Gammaproteobacteria</taxon>
        <taxon>Enterobacterales</taxon>
        <taxon>Erwiniaceae</taxon>
        <taxon>Rosenbergiella</taxon>
    </lineage>
</organism>
<name>A0ABS5T5W8_9GAMM</name>
<evidence type="ECO:0000313" key="3">
    <source>
        <dbReference type="Proteomes" id="UP000786875"/>
    </source>
</evidence>
<sequence>MKRVNSILLISGLLSLSSFALGAENYFSCSTSKGELSLQSNTDQLVYEMKNANGKVFSSSSPAYSDFLYNHYSRYQTDYINVAFTKDNFKYTVFSNYEDGESTKGVTVTNMKNNREYTYNCKGEGVDKLSDLISKLQCDKGSSLGCQ</sequence>
<evidence type="ECO:0000256" key="1">
    <source>
        <dbReference type="SAM" id="SignalP"/>
    </source>
</evidence>
<dbReference type="EMBL" id="JABBFO010000008">
    <property type="protein sequence ID" value="MBT0727716.1"/>
    <property type="molecule type" value="Genomic_DNA"/>
</dbReference>
<keyword evidence="3" id="KW-1185">Reference proteome</keyword>
<proteinExistence type="predicted"/>
<feature type="signal peptide" evidence="1">
    <location>
        <begin position="1"/>
        <end position="22"/>
    </location>
</feature>
<gene>
    <name evidence="2" type="ORF">HGT73_10080</name>
</gene>
<protein>
    <submittedName>
        <fullName evidence="2">Uncharacterized protein</fullName>
    </submittedName>
</protein>
<feature type="chain" id="PRO_5047133475" evidence="1">
    <location>
        <begin position="23"/>
        <end position="147"/>
    </location>
</feature>